<feature type="non-terminal residue" evidence="2">
    <location>
        <position position="64"/>
    </location>
</feature>
<proteinExistence type="predicted"/>
<dbReference type="Proteomes" id="UP000054359">
    <property type="component" value="Unassembled WGS sequence"/>
</dbReference>
<gene>
    <name evidence="2" type="ORF">X975_23713</name>
</gene>
<evidence type="ECO:0000256" key="1">
    <source>
        <dbReference type="SAM" id="MobiDB-lite"/>
    </source>
</evidence>
<reference evidence="2 3" key="1">
    <citation type="submission" date="2013-11" db="EMBL/GenBank/DDBJ databases">
        <title>Genome sequencing of Stegodyphus mimosarum.</title>
        <authorList>
            <person name="Bechsgaard J."/>
        </authorList>
    </citation>
    <scope>NUCLEOTIDE SEQUENCE [LARGE SCALE GENOMIC DNA]</scope>
</reference>
<feature type="region of interest" description="Disordered" evidence="1">
    <location>
        <begin position="1"/>
        <end position="24"/>
    </location>
</feature>
<evidence type="ECO:0000313" key="2">
    <source>
        <dbReference type="EMBL" id="KFM79996.1"/>
    </source>
</evidence>
<dbReference type="OrthoDB" id="6430665at2759"/>
<sequence length="64" mass="7544">MDTKQDMFDNTQSQLMDSSWNTNETSDTMNEIASEIIEDIILELCFEVHRAVKLGFFFLYEDKD</sequence>
<feature type="compositionally biased region" description="Polar residues" evidence="1">
    <location>
        <begin position="8"/>
        <end position="24"/>
    </location>
</feature>
<keyword evidence="3" id="KW-1185">Reference proteome</keyword>
<protein>
    <submittedName>
        <fullName evidence="2">Uncharacterized protein</fullName>
    </submittedName>
</protein>
<accession>A0A087URK7</accession>
<name>A0A087URK7_STEMI</name>
<organism evidence="2 3">
    <name type="scientific">Stegodyphus mimosarum</name>
    <name type="common">African social velvet spider</name>
    <dbReference type="NCBI Taxonomy" id="407821"/>
    <lineage>
        <taxon>Eukaryota</taxon>
        <taxon>Metazoa</taxon>
        <taxon>Ecdysozoa</taxon>
        <taxon>Arthropoda</taxon>
        <taxon>Chelicerata</taxon>
        <taxon>Arachnida</taxon>
        <taxon>Araneae</taxon>
        <taxon>Araneomorphae</taxon>
        <taxon>Entelegynae</taxon>
        <taxon>Eresoidea</taxon>
        <taxon>Eresidae</taxon>
        <taxon>Stegodyphus</taxon>
    </lineage>
</organism>
<dbReference type="AlphaFoldDB" id="A0A087URK7"/>
<evidence type="ECO:0000313" key="3">
    <source>
        <dbReference type="Proteomes" id="UP000054359"/>
    </source>
</evidence>
<dbReference type="EMBL" id="KK121216">
    <property type="protein sequence ID" value="KFM79996.1"/>
    <property type="molecule type" value="Genomic_DNA"/>
</dbReference>